<accession>A0A5B7F9T7</accession>
<proteinExistence type="predicted"/>
<feature type="region of interest" description="Disordered" evidence="1">
    <location>
        <begin position="55"/>
        <end position="107"/>
    </location>
</feature>
<feature type="compositionally biased region" description="Low complexity" evidence="1">
    <location>
        <begin position="60"/>
        <end position="72"/>
    </location>
</feature>
<feature type="region of interest" description="Disordered" evidence="1">
    <location>
        <begin position="1"/>
        <end position="34"/>
    </location>
</feature>
<dbReference type="EMBL" id="VSRR010005730">
    <property type="protein sequence ID" value="MPC43212.1"/>
    <property type="molecule type" value="Genomic_DNA"/>
</dbReference>
<evidence type="ECO:0000256" key="1">
    <source>
        <dbReference type="SAM" id="MobiDB-lite"/>
    </source>
</evidence>
<gene>
    <name evidence="2" type="ORF">E2C01_036853</name>
</gene>
<protein>
    <submittedName>
        <fullName evidence="2">Uncharacterized protein</fullName>
    </submittedName>
</protein>
<feature type="compositionally biased region" description="Polar residues" evidence="1">
    <location>
        <begin position="93"/>
        <end position="102"/>
    </location>
</feature>
<feature type="compositionally biased region" description="Polar residues" evidence="1">
    <location>
        <begin position="175"/>
        <end position="184"/>
    </location>
</feature>
<reference evidence="2 3" key="1">
    <citation type="submission" date="2019-05" db="EMBL/GenBank/DDBJ databases">
        <title>Another draft genome of Portunus trituberculatus and its Hox gene families provides insights of decapod evolution.</title>
        <authorList>
            <person name="Jeong J.-H."/>
            <person name="Song I."/>
            <person name="Kim S."/>
            <person name="Choi T."/>
            <person name="Kim D."/>
            <person name="Ryu S."/>
            <person name="Kim W."/>
        </authorList>
    </citation>
    <scope>NUCLEOTIDE SEQUENCE [LARGE SCALE GENOMIC DNA]</scope>
    <source>
        <tissue evidence="2">Muscle</tissue>
    </source>
</reference>
<organism evidence="2 3">
    <name type="scientific">Portunus trituberculatus</name>
    <name type="common">Swimming crab</name>
    <name type="synonym">Neptunus trituberculatus</name>
    <dbReference type="NCBI Taxonomy" id="210409"/>
    <lineage>
        <taxon>Eukaryota</taxon>
        <taxon>Metazoa</taxon>
        <taxon>Ecdysozoa</taxon>
        <taxon>Arthropoda</taxon>
        <taxon>Crustacea</taxon>
        <taxon>Multicrustacea</taxon>
        <taxon>Malacostraca</taxon>
        <taxon>Eumalacostraca</taxon>
        <taxon>Eucarida</taxon>
        <taxon>Decapoda</taxon>
        <taxon>Pleocyemata</taxon>
        <taxon>Brachyura</taxon>
        <taxon>Eubrachyura</taxon>
        <taxon>Portunoidea</taxon>
        <taxon>Portunidae</taxon>
        <taxon>Portuninae</taxon>
        <taxon>Portunus</taxon>
    </lineage>
</organism>
<evidence type="ECO:0000313" key="3">
    <source>
        <dbReference type="Proteomes" id="UP000324222"/>
    </source>
</evidence>
<keyword evidence="3" id="KW-1185">Reference proteome</keyword>
<dbReference type="AlphaFoldDB" id="A0A5B7F9T7"/>
<comment type="caution">
    <text evidence="2">The sequence shown here is derived from an EMBL/GenBank/DDBJ whole genome shotgun (WGS) entry which is preliminary data.</text>
</comment>
<evidence type="ECO:0000313" key="2">
    <source>
        <dbReference type="EMBL" id="MPC43212.1"/>
    </source>
</evidence>
<sequence>MKTSSFCHRSQETGETFAPHPHTSPNSLEDAGTERTSCLLTQTIKVVVRLCRRAGEQSAQRRPTPTIPSSSPQSPPAAWPGQESSPSDPPNTPAASQPSTGIVSFDLGGRRDFQNDVQARIGGGDQAVHWCPPPSPAAATAAGQGLDKRRVWAPIKHIMDLHNQGPARSFLPSGQWKTGRQESMTGGRIQMAE</sequence>
<feature type="region of interest" description="Disordered" evidence="1">
    <location>
        <begin position="164"/>
        <end position="193"/>
    </location>
</feature>
<name>A0A5B7F9T7_PORTR</name>
<dbReference type="Proteomes" id="UP000324222">
    <property type="component" value="Unassembled WGS sequence"/>
</dbReference>